<dbReference type="Proteomes" id="UP000718564">
    <property type="component" value="Unassembled WGS sequence"/>
</dbReference>
<proteinExistence type="predicted"/>
<evidence type="ECO:0000313" key="1">
    <source>
        <dbReference type="EMBL" id="NMG19399.1"/>
    </source>
</evidence>
<keyword evidence="2" id="KW-1185">Reference proteome</keyword>
<dbReference type="EMBL" id="QMEB01000043">
    <property type="protein sequence ID" value="NMG19399.1"/>
    <property type="molecule type" value="Genomic_DNA"/>
</dbReference>
<sequence length="118" mass="13128">MLETALATETVKIVLNVLDKVTGGALEEVGVQILQYLKAKFHGTLKLDQVQKDPDLLKTAILEKAIEDQNFKSDLEQLIVKFQKLESNSAKVIQNTQSGVNINADKSTVVGQQFFRQQ</sequence>
<dbReference type="RefSeq" id="WP_169154674.1">
    <property type="nucleotide sequence ID" value="NZ_CAWPJE010000434.1"/>
</dbReference>
<comment type="caution">
    <text evidence="1">The sequence shown here is derived from an EMBL/GenBank/DDBJ whole genome shotgun (WGS) entry which is preliminary data.</text>
</comment>
<name>A0ABX1P527_9CYAN</name>
<reference evidence="1 2" key="1">
    <citation type="submission" date="2018-06" db="EMBL/GenBank/DDBJ databases">
        <title>Comparative genomics of Brasilonema spp. strains.</title>
        <authorList>
            <person name="Alvarenga D.O."/>
            <person name="Fiore M.F."/>
            <person name="Varani A.M."/>
        </authorList>
    </citation>
    <scope>NUCLEOTIDE SEQUENCE [LARGE SCALE GENOMIC DNA]</scope>
    <source>
        <strain evidence="1 2">SPC951</strain>
    </source>
</reference>
<organism evidence="1 2">
    <name type="scientific">Brasilonema bromeliae SPC951</name>
    <dbReference type="NCBI Taxonomy" id="385972"/>
    <lineage>
        <taxon>Bacteria</taxon>
        <taxon>Bacillati</taxon>
        <taxon>Cyanobacteriota</taxon>
        <taxon>Cyanophyceae</taxon>
        <taxon>Nostocales</taxon>
        <taxon>Scytonemataceae</taxon>
        <taxon>Brasilonema</taxon>
        <taxon>Bromeliae group (in: Brasilonema)</taxon>
    </lineage>
</organism>
<accession>A0ABX1P527</accession>
<protein>
    <submittedName>
        <fullName evidence="1">Uncharacterized protein</fullName>
    </submittedName>
</protein>
<gene>
    <name evidence="1" type="ORF">DP116_07970</name>
</gene>
<evidence type="ECO:0000313" key="2">
    <source>
        <dbReference type="Proteomes" id="UP000718564"/>
    </source>
</evidence>